<keyword evidence="5 7" id="KW-0408">Iron</keyword>
<dbReference type="Gene3D" id="1.10.630.10">
    <property type="entry name" value="Cytochrome P450"/>
    <property type="match status" value="1"/>
</dbReference>
<dbReference type="Proteomes" id="UP001153069">
    <property type="component" value="Unassembled WGS sequence"/>
</dbReference>
<dbReference type="InterPro" id="IPR001128">
    <property type="entry name" value="Cyt_P450"/>
</dbReference>
<name>A0A9N8E0U4_9STRA</name>
<feature type="binding site" description="axial binding residue" evidence="7">
    <location>
        <position position="490"/>
    </location>
    <ligand>
        <name>heme</name>
        <dbReference type="ChEBI" id="CHEBI:30413"/>
    </ligand>
    <ligandPart>
        <name>Fe</name>
        <dbReference type="ChEBI" id="CHEBI:18248"/>
    </ligandPart>
</feature>
<dbReference type="InterPro" id="IPR017972">
    <property type="entry name" value="Cyt_P450_CS"/>
</dbReference>
<dbReference type="PRINTS" id="PR00463">
    <property type="entry name" value="EP450I"/>
</dbReference>
<dbReference type="InterPro" id="IPR002401">
    <property type="entry name" value="Cyt_P450_E_grp-I"/>
</dbReference>
<evidence type="ECO:0000313" key="11">
    <source>
        <dbReference type="Proteomes" id="UP001153069"/>
    </source>
</evidence>
<keyword evidence="3 7" id="KW-0479">Metal-binding</keyword>
<dbReference type="PROSITE" id="PS00086">
    <property type="entry name" value="CYTOCHROME_P450"/>
    <property type="match status" value="1"/>
</dbReference>
<evidence type="ECO:0000256" key="6">
    <source>
        <dbReference type="ARBA" id="ARBA00023033"/>
    </source>
</evidence>
<keyword evidence="9" id="KW-1133">Transmembrane helix</keyword>
<keyword evidence="4 8" id="KW-0560">Oxidoreductase</keyword>
<gene>
    <name evidence="10" type="ORF">SEMRO_535_G161910.1</name>
</gene>
<dbReference type="PANTHER" id="PTHR24291">
    <property type="entry name" value="CYTOCHROME P450 FAMILY 4"/>
    <property type="match status" value="1"/>
</dbReference>
<dbReference type="InterPro" id="IPR036396">
    <property type="entry name" value="Cyt_P450_sf"/>
</dbReference>
<keyword evidence="2 7" id="KW-0349">Heme</keyword>
<organism evidence="10 11">
    <name type="scientific">Seminavis robusta</name>
    <dbReference type="NCBI Taxonomy" id="568900"/>
    <lineage>
        <taxon>Eukaryota</taxon>
        <taxon>Sar</taxon>
        <taxon>Stramenopiles</taxon>
        <taxon>Ochrophyta</taxon>
        <taxon>Bacillariophyta</taxon>
        <taxon>Bacillariophyceae</taxon>
        <taxon>Bacillariophycidae</taxon>
        <taxon>Naviculales</taxon>
        <taxon>Naviculaceae</taxon>
        <taxon>Seminavis</taxon>
    </lineage>
</organism>
<dbReference type="GO" id="GO:0005506">
    <property type="term" value="F:iron ion binding"/>
    <property type="evidence" value="ECO:0007669"/>
    <property type="project" value="InterPro"/>
</dbReference>
<comment type="similarity">
    <text evidence="1 8">Belongs to the cytochrome P450 family.</text>
</comment>
<dbReference type="GO" id="GO:0004497">
    <property type="term" value="F:monooxygenase activity"/>
    <property type="evidence" value="ECO:0007669"/>
    <property type="project" value="UniProtKB-KW"/>
</dbReference>
<evidence type="ECO:0000256" key="4">
    <source>
        <dbReference type="ARBA" id="ARBA00023002"/>
    </source>
</evidence>
<sequence>MSSLLYYGMMGPLGLAEVCPSAVVLFTTAAVVVLVLVRLRRHLQTKKPFSGIPMAPDSQWLFGHLHLLFAADNNFEEAMTTIHKSTNEYGVTGLWVGRHPVLSVSNVDTARMILQTSSQRHPPAVLKRFLAKFVGNCNIVTLNGAEWKFHRNIVASTFNETFLMDSRRIMRQVAESMVHALSAKIRRSSRRTTCIDLENTMKLVAMDIFGLISLGTDLGSCRRLTPTPLVKAFDFLMEELMDRVRSPWRPRHLFYIIPTTQNRRQRRERRVIRSFVADLLNEKRDILKDGDRDLLSHLVLAHYAMMNNETENSSRRRQLTPRDVSDESITDVLMTLLLAGHHTTSATLTFALYLMAKHPELQQICVQEIRAVASIDENMDQLVYCSAVIWETLRLFPPAVRTGRSLERPVQIGNFVAPTLTRVQIPIWSIHHDEAVFPQPECFRPDRWAIPDNNNNTARWTERTETDTSRSIAAGNRKAMLAFSTGARSCVGQKFALQEAVIVLATLLKDLEFHLVPGHQFKTSTNRFLLRPAESLPLAVSLRQPQQQQ</sequence>
<protein>
    <submittedName>
        <fullName evidence="10">11-oxo-beta-amyrin 30-oxidase</fullName>
    </submittedName>
</protein>
<dbReference type="EMBL" id="CAICTM010000534">
    <property type="protein sequence ID" value="CAB9512407.1"/>
    <property type="molecule type" value="Genomic_DNA"/>
</dbReference>
<evidence type="ECO:0000313" key="10">
    <source>
        <dbReference type="EMBL" id="CAB9512407.1"/>
    </source>
</evidence>
<dbReference type="PANTHER" id="PTHR24291:SF50">
    <property type="entry name" value="BIFUNCTIONAL ALBAFLAVENONE MONOOXYGENASE_TERPENE SYNTHASE"/>
    <property type="match status" value="1"/>
</dbReference>
<dbReference type="OrthoDB" id="47084at2759"/>
<evidence type="ECO:0000256" key="9">
    <source>
        <dbReference type="SAM" id="Phobius"/>
    </source>
</evidence>
<reference evidence="10" key="1">
    <citation type="submission" date="2020-06" db="EMBL/GenBank/DDBJ databases">
        <authorList>
            <consortium name="Plant Systems Biology data submission"/>
        </authorList>
    </citation>
    <scope>NUCLEOTIDE SEQUENCE</scope>
    <source>
        <strain evidence="10">D6</strain>
    </source>
</reference>
<comment type="cofactor">
    <cofactor evidence="7">
        <name>heme</name>
        <dbReference type="ChEBI" id="CHEBI:30413"/>
    </cofactor>
</comment>
<evidence type="ECO:0000256" key="7">
    <source>
        <dbReference type="PIRSR" id="PIRSR602401-1"/>
    </source>
</evidence>
<proteinExistence type="inferred from homology"/>
<evidence type="ECO:0000256" key="3">
    <source>
        <dbReference type="ARBA" id="ARBA00022723"/>
    </source>
</evidence>
<accession>A0A9N8E0U4</accession>
<dbReference type="Pfam" id="PF00067">
    <property type="entry name" value="p450"/>
    <property type="match status" value="1"/>
</dbReference>
<keyword evidence="9" id="KW-0812">Transmembrane</keyword>
<keyword evidence="6 8" id="KW-0503">Monooxygenase</keyword>
<keyword evidence="9" id="KW-0472">Membrane</keyword>
<evidence type="ECO:0000256" key="1">
    <source>
        <dbReference type="ARBA" id="ARBA00010617"/>
    </source>
</evidence>
<evidence type="ECO:0000256" key="2">
    <source>
        <dbReference type="ARBA" id="ARBA00022617"/>
    </source>
</evidence>
<dbReference type="InterPro" id="IPR050196">
    <property type="entry name" value="Cytochrome_P450_Monoox"/>
</dbReference>
<dbReference type="AlphaFoldDB" id="A0A9N8E0U4"/>
<evidence type="ECO:0000256" key="8">
    <source>
        <dbReference type="RuleBase" id="RU000461"/>
    </source>
</evidence>
<dbReference type="GO" id="GO:0016705">
    <property type="term" value="F:oxidoreductase activity, acting on paired donors, with incorporation or reduction of molecular oxygen"/>
    <property type="evidence" value="ECO:0007669"/>
    <property type="project" value="InterPro"/>
</dbReference>
<dbReference type="SUPFAM" id="SSF48264">
    <property type="entry name" value="Cytochrome P450"/>
    <property type="match status" value="1"/>
</dbReference>
<evidence type="ECO:0000256" key="5">
    <source>
        <dbReference type="ARBA" id="ARBA00023004"/>
    </source>
</evidence>
<dbReference type="GO" id="GO:0020037">
    <property type="term" value="F:heme binding"/>
    <property type="evidence" value="ECO:0007669"/>
    <property type="project" value="InterPro"/>
</dbReference>
<feature type="transmembrane region" description="Helical" evidence="9">
    <location>
        <begin position="20"/>
        <end position="39"/>
    </location>
</feature>
<comment type="caution">
    <text evidence="10">The sequence shown here is derived from an EMBL/GenBank/DDBJ whole genome shotgun (WGS) entry which is preliminary data.</text>
</comment>
<keyword evidence="11" id="KW-1185">Reference proteome</keyword>
<dbReference type="PRINTS" id="PR00385">
    <property type="entry name" value="P450"/>
</dbReference>